<proteinExistence type="predicted"/>
<sequence>MSKITSVCFMRFKGFKNKLKAMTMMNEGHGYLQKDTGDKFYKLMGSGAGNGFIPYPDWSVFSLITTWDTEEDAYLFNQEGQFFKEYDQYISEKWTCFLFCIQSHGNWEGQEPFEVDISKQIDNDEPIAVLTRATIKTSSIIDFWSHVSGASAALKNNPDLIYAKGVGIFPFTRMATFSIWKSLEGMKSFAYNKDGHKQAMQKAKSRKWFEEDLFARFIIYDAVGEFEGIEFEKYKKVPLSGEIDGTVS</sequence>
<protein>
    <submittedName>
        <fullName evidence="1">DUF3291 domain-containing protein</fullName>
    </submittedName>
</protein>
<reference evidence="1 2" key="1">
    <citation type="submission" date="2020-04" db="EMBL/GenBank/DDBJ databases">
        <title>Flammeovirgaceae bacterium KN852 isolated from deep sea.</title>
        <authorList>
            <person name="Zhang D.-C."/>
        </authorList>
    </citation>
    <scope>NUCLEOTIDE SEQUENCE [LARGE SCALE GENOMIC DNA]</scope>
    <source>
        <strain evidence="1 2">KN852</strain>
    </source>
</reference>
<dbReference type="EMBL" id="JABBNU010000006">
    <property type="protein sequence ID" value="NMM49039.1"/>
    <property type="molecule type" value="Genomic_DNA"/>
</dbReference>
<comment type="caution">
    <text evidence="1">The sequence shown here is derived from an EMBL/GenBank/DDBJ whole genome shotgun (WGS) entry which is preliminary data.</text>
</comment>
<dbReference type="InterPro" id="IPR049574">
    <property type="entry name" value="CrtA-like"/>
</dbReference>
<accession>A0A848J3V7</accession>
<evidence type="ECO:0000313" key="2">
    <source>
        <dbReference type="Proteomes" id="UP000559010"/>
    </source>
</evidence>
<organism evidence="1 2">
    <name type="scientific">Marinigracilibium pacificum</name>
    <dbReference type="NCBI Taxonomy" id="2729599"/>
    <lineage>
        <taxon>Bacteria</taxon>
        <taxon>Pseudomonadati</taxon>
        <taxon>Bacteroidota</taxon>
        <taxon>Cytophagia</taxon>
        <taxon>Cytophagales</taxon>
        <taxon>Flammeovirgaceae</taxon>
        <taxon>Marinigracilibium</taxon>
    </lineage>
</organism>
<name>A0A848J3V7_9BACT</name>
<dbReference type="AlphaFoldDB" id="A0A848J3V7"/>
<evidence type="ECO:0000313" key="1">
    <source>
        <dbReference type="EMBL" id="NMM49039.1"/>
    </source>
</evidence>
<gene>
    <name evidence="1" type="ORF">HH304_11565</name>
</gene>
<dbReference type="RefSeq" id="WP_169681575.1">
    <property type="nucleotide sequence ID" value="NZ_JABBNU010000006.1"/>
</dbReference>
<dbReference type="CDD" id="cd21650">
    <property type="entry name" value="CrtA-like"/>
    <property type="match status" value="1"/>
</dbReference>
<keyword evidence="2" id="KW-1185">Reference proteome</keyword>
<dbReference type="Proteomes" id="UP000559010">
    <property type="component" value="Unassembled WGS sequence"/>
</dbReference>